<dbReference type="RefSeq" id="WP_158526640.1">
    <property type="nucleotide sequence ID" value="NZ_CP010705.1"/>
</dbReference>
<keyword evidence="1" id="KW-0812">Transmembrane</keyword>
<gene>
    <name evidence="2" type="ORF">PhaeoP66_03232</name>
</gene>
<keyword evidence="1" id="KW-1133">Transmembrane helix</keyword>
<reference evidence="2 3" key="1">
    <citation type="journal article" date="2017" name="Genome Biol. Evol.">
        <title>Trajectories and Drivers of Genome Evolution in Surface-Associated Marine Phaeobacter.</title>
        <authorList>
            <person name="Freese H.M."/>
            <person name="Sikorski J."/>
            <person name="Bunk B."/>
            <person name="Scheuner C."/>
            <person name="Meier-Kolthoff J.P."/>
            <person name="Sproer C."/>
            <person name="Gram L."/>
            <person name="Overmann J."/>
        </authorList>
    </citation>
    <scope>NUCLEOTIDE SEQUENCE [LARGE SCALE GENOMIC DNA]</scope>
    <source>
        <strain evidence="2 3">P66</strain>
    </source>
</reference>
<name>A0ABN5GSH9_9RHOB</name>
<protein>
    <submittedName>
        <fullName evidence="2">Uncharacterized protein</fullName>
    </submittedName>
</protein>
<evidence type="ECO:0000313" key="3">
    <source>
        <dbReference type="Proteomes" id="UP000236536"/>
    </source>
</evidence>
<feature type="transmembrane region" description="Helical" evidence="1">
    <location>
        <begin position="36"/>
        <end position="56"/>
    </location>
</feature>
<dbReference type="Proteomes" id="UP000236536">
    <property type="component" value="Chromosome"/>
</dbReference>
<sequence length="57" mass="6396">MNLEKLIEDEREKIFARGVRVGKEIQRQREAALKGATVVMLMAGGFTAGICFAEWLI</sequence>
<accession>A0ABN5GSH9</accession>
<keyword evidence="3" id="KW-1185">Reference proteome</keyword>
<keyword evidence="1" id="KW-0472">Membrane</keyword>
<dbReference type="EMBL" id="CP010705">
    <property type="protein sequence ID" value="AUQ95974.1"/>
    <property type="molecule type" value="Genomic_DNA"/>
</dbReference>
<proteinExistence type="predicted"/>
<evidence type="ECO:0000313" key="2">
    <source>
        <dbReference type="EMBL" id="AUQ95974.1"/>
    </source>
</evidence>
<reference evidence="2 3" key="2">
    <citation type="journal article" date="2017" name="Int. J. Syst. Evol. Microbiol.">
        <title>Adaptation of Surface-Associated Bacteria to the Open Ocean: A Genomically Distinct Subpopulation of Phaeobacter gallaeciensis Colonizes Pacific Mesozooplankton.</title>
        <authorList>
            <person name="Freese H.M."/>
            <person name="Methner A."/>
            <person name="Overmann J."/>
        </authorList>
    </citation>
    <scope>NUCLEOTIDE SEQUENCE [LARGE SCALE GENOMIC DNA]</scope>
    <source>
        <strain evidence="2 3">P66</strain>
    </source>
</reference>
<evidence type="ECO:0000256" key="1">
    <source>
        <dbReference type="SAM" id="Phobius"/>
    </source>
</evidence>
<organism evidence="2 3">
    <name type="scientific">Phaeobacter inhibens</name>
    <dbReference type="NCBI Taxonomy" id="221822"/>
    <lineage>
        <taxon>Bacteria</taxon>
        <taxon>Pseudomonadati</taxon>
        <taxon>Pseudomonadota</taxon>
        <taxon>Alphaproteobacteria</taxon>
        <taxon>Rhodobacterales</taxon>
        <taxon>Roseobacteraceae</taxon>
        <taxon>Phaeobacter</taxon>
    </lineage>
</organism>